<dbReference type="EMBL" id="CAAHFG010000001">
    <property type="protein sequence ID" value="VGO13375.1"/>
    <property type="molecule type" value="Genomic_DNA"/>
</dbReference>
<evidence type="ECO:0000313" key="2">
    <source>
        <dbReference type="Proteomes" id="UP000366872"/>
    </source>
</evidence>
<dbReference type="SUPFAM" id="SSF52540">
    <property type="entry name" value="P-loop containing nucleoside triphosphate hydrolases"/>
    <property type="match status" value="1"/>
</dbReference>
<keyword evidence="2" id="KW-1185">Reference proteome</keyword>
<proteinExistence type="predicted"/>
<accession>A0A6C2U0H5</accession>
<evidence type="ECO:0000313" key="1">
    <source>
        <dbReference type="EMBL" id="VGO13375.1"/>
    </source>
</evidence>
<dbReference type="InterPro" id="IPR027417">
    <property type="entry name" value="P-loop_NTPase"/>
</dbReference>
<reference evidence="1 2" key="1">
    <citation type="submission" date="2019-04" db="EMBL/GenBank/DDBJ databases">
        <authorList>
            <person name="Van Vliet M D."/>
        </authorList>
    </citation>
    <scope>NUCLEOTIDE SEQUENCE [LARGE SCALE GENOMIC DNA]</scope>
    <source>
        <strain evidence="1 2">F1</strain>
    </source>
</reference>
<protein>
    <recommendedName>
        <fullName evidence="3">AAA+ ATPase domain-containing protein</fullName>
    </recommendedName>
</protein>
<dbReference type="AlphaFoldDB" id="A0A6C2U0H5"/>
<sequence>MVAKHTALVSVNADAWMASDPDPVDAVVSNLFDAGDKVCIIGPSKSFKTFFTLQLTMSIAAGREFLTWDIPKPRRVLMVQLEVKGTHFHGRVRKVWSAMDISTLHSRLEVVNGRGMDVVVSKIAAKSKEMDAEVVVIDPIYKLLKGDENSARDWKPLLAGFDQLAETGVAVVYVHHDAKGAAGDRQAQDRGAGSGILARDYDCALTITPHATGGALKVIEAIKRNYPSEPAFTAVWEDGIFELSDKAPLAMTSRSSNKNPTTDQPLEDFLEHVSDCLGEAESGVLNKGSLTEAVRVSAGLTKPRSKQLIELAVEQDVIVTNHGLGLSRKQMLYAIDQVHLDTEIERLNAKTAGKQ</sequence>
<dbReference type="Pfam" id="PF13481">
    <property type="entry name" value="AAA_25"/>
    <property type="match status" value="1"/>
</dbReference>
<dbReference type="Gene3D" id="3.40.50.300">
    <property type="entry name" value="P-loop containing nucleotide triphosphate hydrolases"/>
    <property type="match status" value="1"/>
</dbReference>
<dbReference type="Proteomes" id="UP000366872">
    <property type="component" value="Unassembled WGS sequence"/>
</dbReference>
<organism evidence="1 2">
    <name type="scientific">Pontiella desulfatans</name>
    <dbReference type="NCBI Taxonomy" id="2750659"/>
    <lineage>
        <taxon>Bacteria</taxon>
        <taxon>Pseudomonadati</taxon>
        <taxon>Kiritimatiellota</taxon>
        <taxon>Kiritimatiellia</taxon>
        <taxon>Kiritimatiellales</taxon>
        <taxon>Pontiellaceae</taxon>
        <taxon>Pontiella</taxon>
    </lineage>
</organism>
<name>A0A6C2U0H5_PONDE</name>
<gene>
    <name evidence="1" type="ORF">PDESU_01932</name>
</gene>
<evidence type="ECO:0008006" key="3">
    <source>
        <dbReference type="Google" id="ProtNLM"/>
    </source>
</evidence>